<dbReference type="InterPro" id="IPR013894">
    <property type="entry name" value="RMI1_OB"/>
</dbReference>
<keyword evidence="2" id="KW-0539">Nucleus</keyword>
<feature type="region of interest" description="Disordered" evidence="3">
    <location>
        <begin position="346"/>
        <end position="373"/>
    </location>
</feature>
<feature type="region of interest" description="Disordered" evidence="3">
    <location>
        <begin position="438"/>
        <end position="466"/>
    </location>
</feature>
<gene>
    <name evidence="6" type="ORF">Fmac_008335</name>
</gene>
<feature type="region of interest" description="Disordered" evidence="3">
    <location>
        <begin position="378"/>
        <end position="397"/>
    </location>
</feature>
<dbReference type="InterPro" id="IPR042470">
    <property type="entry name" value="RMI1_N_C_sf"/>
</dbReference>
<dbReference type="GO" id="GO:0005634">
    <property type="term" value="C:nucleus"/>
    <property type="evidence" value="ECO:0007669"/>
    <property type="project" value="UniProtKB-SubCell"/>
</dbReference>
<evidence type="ECO:0000256" key="3">
    <source>
        <dbReference type="SAM" id="MobiDB-lite"/>
    </source>
</evidence>
<keyword evidence="7" id="KW-1185">Reference proteome</keyword>
<organism evidence="6 7">
    <name type="scientific">Flemingia macrophylla</name>
    <dbReference type="NCBI Taxonomy" id="520843"/>
    <lineage>
        <taxon>Eukaryota</taxon>
        <taxon>Viridiplantae</taxon>
        <taxon>Streptophyta</taxon>
        <taxon>Embryophyta</taxon>
        <taxon>Tracheophyta</taxon>
        <taxon>Spermatophyta</taxon>
        <taxon>Magnoliopsida</taxon>
        <taxon>eudicotyledons</taxon>
        <taxon>Gunneridae</taxon>
        <taxon>Pentapetalae</taxon>
        <taxon>rosids</taxon>
        <taxon>fabids</taxon>
        <taxon>Fabales</taxon>
        <taxon>Fabaceae</taxon>
        <taxon>Papilionoideae</taxon>
        <taxon>50 kb inversion clade</taxon>
        <taxon>NPAAA clade</taxon>
        <taxon>indigoferoid/millettioid clade</taxon>
        <taxon>Phaseoleae</taxon>
        <taxon>Flemingia</taxon>
    </lineage>
</organism>
<feature type="domain" description="RecQ mediated genome instability protein 1 OB-fold" evidence="5">
    <location>
        <begin position="138"/>
        <end position="190"/>
    </location>
</feature>
<dbReference type="Proteomes" id="UP001603857">
    <property type="component" value="Unassembled WGS sequence"/>
</dbReference>
<dbReference type="Pfam" id="PF08585">
    <property type="entry name" value="RMI1_N_C"/>
    <property type="match status" value="1"/>
</dbReference>
<evidence type="ECO:0000313" key="7">
    <source>
        <dbReference type="Proteomes" id="UP001603857"/>
    </source>
</evidence>
<feature type="transmembrane region" description="Helical" evidence="4">
    <location>
        <begin position="26"/>
        <end position="44"/>
    </location>
</feature>
<feature type="region of interest" description="Disordered" evidence="3">
    <location>
        <begin position="291"/>
        <end position="311"/>
    </location>
</feature>
<feature type="transmembrane region" description="Helical" evidence="4">
    <location>
        <begin position="184"/>
        <end position="203"/>
    </location>
</feature>
<evidence type="ECO:0000256" key="1">
    <source>
        <dbReference type="ARBA" id="ARBA00004123"/>
    </source>
</evidence>
<dbReference type="Gene3D" id="2.40.50.770">
    <property type="entry name" value="RecQ-mediated genome instability protein Rmi1, C-terminal domain"/>
    <property type="match status" value="1"/>
</dbReference>
<comment type="caution">
    <text evidence="6">The sequence shown here is derived from an EMBL/GenBank/DDBJ whole genome shotgun (WGS) entry which is preliminary data.</text>
</comment>
<evidence type="ECO:0000259" key="5">
    <source>
        <dbReference type="Pfam" id="PF08585"/>
    </source>
</evidence>
<dbReference type="PANTHER" id="PTHR13681">
    <property type="entry name" value="SURVIVAL OF MOTOR NEURON-RELATED-SPLICING FACTOR 30-RELATED"/>
    <property type="match status" value="1"/>
</dbReference>
<feature type="compositionally biased region" description="Basic residues" evidence="3">
    <location>
        <begin position="453"/>
        <end position="466"/>
    </location>
</feature>
<sequence>MSNYLSFDLSQGFTFRRKLGNRRSDFSLFSIAVIQSLPYIASSFEEVLASIHHSSETDLIPLALLLPSLHLSMLLLLIWVLFERKLALSSCLRLVNKKSLTKKRQGLSYSSLGVGPILCQLISSVRDISNSSVDDFLRNSDGRRLLRLCLTDGHSEITAVEYSHVPSIPNNVVPGTKYVLSDTLVIMGCIASVMCLFCEFIFIRLENKVAVHSGIVCLNPEVLTVLGGVVQSLFEEWEMNQKYSVLSRSSLRKLENLDTGGPPSFVKLQVGSSSGIADHNSSRSDKLIAEVGEAKRRPTDIKQDPNQKPNIFDVNIVKASSSGTRPKEVVESVPVQNQAAAQKLLQKLNHPSKSDRHFKGGKHRGKGKEEDPVVFTLEEYENRKAQTRPSDKDNDLDISRDEDLARQLQNQLYLEDSQGRSGGYDAKAQDIRMSMFTFERDFDNSHQMEGGRRGRGRGRGRGRYGY</sequence>
<dbReference type="PANTHER" id="PTHR13681:SF24">
    <property type="entry name" value="TUDOR DOMAIN-CONTAINING PROTEIN 3"/>
    <property type="match status" value="1"/>
</dbReference>
<feature type="compositionally biased region" description="Basic and acidic residues" evidence="3">
    <location>
        <begin position="438"/>
        <end position="452"/>
    </location>
</feature>
<proteinExistence type="predicted"/>
<feature type="transmembrane region" description="Helical" evidence="4">
    <location>
        <begin position="59"/>
        <end position="82"/>
    </location>
</feature>
<feature type="compositionally biased region" description="Basic and acidic residues" evidence="3">
    <location>
        <begin position="380"/>
        <end position="397"/>
    </location>
</feature>
<reference evidence="6 7" key="1">
    <citation type="submission" date="2024-08" db="EMBL/GenBank/DDBJ databases">
        <title>Insights into the chromosomal genome structure of Flemingia macrophylla.</title>
        <authorList>
            <person name="Ding Y."/>
            <person name="Zhao Y."/>
            <person name="Bi W."/>
            <person name="Wu M."/>
            <person name="Zhao G."/>
            <person name="Gong Y."/>
            <person name="Li W."/>
            <person name="Zhang P."/>
        </authorList>
    </citation>
    <scope>NUCLEOTIDE SEQUENCE [LARGE SCALE GENOMIC DNA]</scope>
    <source>
        <strain evidence="6">DYQJB</strain>
        <tissue evidence="6">Leaf</tissue>
    </source>
</reference>
<accession>A0ABD1MX31</accession>
<keyword evidence="4" id="KW-0812">Transmembrane</keyword>
<feature type="compositionally biased region" description="Basic and acidic residues" evidence="3">
    <location>
        <begin position="291"/>
        <end position="305"/>
    </location>
</feature>
<evidence type="ECO:0000256" key="2">
    <source>
        <dbReference type="ARBA" id="ARBA00023242"/>
    </source>
</evidence>
<keyword evidence="4" id="KW-0472">Membrane</keyword>
<dbReference type="AlphaFoldDB" id="A0ABD1MX31"/>
<evidence type="ECO:0000313" key="6">
    <source>
        <dbReference type="EMBL" id="KAL2340395.1"/>
    </source>
</evidence>
<protein>
    <recommendedName>
        <fullName evidence="5">RecQ mediated genome instability protein 1 OB-fold domain-containing protein</fullName>
    </recommendedName>
</protein>
<keyword evidence="4" id="KW-1133">Transmembrane helix</keyword>
<evidence type="ECO:0000256" key="4">
    <source>
        <dbReference type="SAM" id="Phobius"/>
    </source>
</evidence>
<comment type="subcellular location">
    <subcellularLocation>
        <location evidence="1">Nucleus</location>
    </subcellularLocation>
</comment>
<name>A0ABD1MX31_9FABA</name>
<dbReference type="EMBL" id="JBGMDY010000003">
    <property type="protein sequence ID" value="KAL2340395.1"/>
    <property type="molecule type" value="Genomic_DNA"/>
</dbReference>